<dbReference type="InterPro" id="IPR007219">
    <property type="entry name" value="XnlR_reg_dom"/>
</dbReference>
<dbReference type="CDD" id="cd12148">
    <property type="entry name" value="fungal_TF_MHR"/>
    <property type="match status" value="1"/>
</dbReference>
<accession>A0A9P8LIH8</accession>
<dbReference type="GO" id="GO:0005634">
    <property type="term" value="C:nucleus"/>
    <property type="evidence" value="ECO:0007669"/>
    <property type="project" value="TreeGrafter"/>
</dbReference>
<feature type="domain" description="Xylanolytic transcriptional activator regulatory" evidence="5">
    <location>
        <begin position="259"/>
        <end position="333"/>
    </location>
</feature>
<dbReference type="GO" id="GO:0008270">
    <property type="term" value="F:zinc ion binding"/>
    <property type="evidence" value="ECO:0007669"/>
    <property type="project" value="InterPro"/>
</dbReference>
<gene>
    <name evidence="6" type="ORF">GP486_000681</name>
</gene>
<dbReference type="EMBL" id="JAGHQM010000049">
    <property type="protein sequence ID" value="KAH0565928.1"/>
    <property type="molecule type" value="Genomic_DNA"/>
</dbReference>
<dbReference type="GO" id="GO:0000978">
    <property type="term" value="F:RNA polymerase II cis-regulatory region sequence-specific DNA binding"/>
    <property type="evidence" value="ECO:0007669"/>
    <property type="project" value="TreeGrafter"/>
</dbReference>
<keyword evidence="1" id="KW-0805">Transcription regulation</keyword>
<keyword evidence="3" id="KW-0539">Nucleus</keyword>
<evidence type="ECO:0000259" key="5">
    <source>
        <dbReference type="SMART" id="SM00906"/>
    </source>
</evidence>
<comment type="caution">
    <text evidence="6">The sequence shown here is derived from an EMBL/GenBank/DDBJ whole genome shotgun (WGS) entry which is preliminary data.</text>
</comment>
<dbReference type="Pfam" id="PF04082">
    <property type="entry name" value="Fungal_trans"/>
    <property type="match status" value="1"/>
</dbReference>
<protein>
    <recommendedName>
        <fullName evidence="5">Xylanolytic transcriptional activator regulatory domain-containing protein</fullName>
    </recommendedName>
</protein>
<sequence>MNAKIATLQEQVDALFANMNSLRNREVSVSAVGSDQSHLHGPSGSISQASLATGSPQSRQRVPRFQGPTSTAYSLDVANTSLQAMGIHTSPEGTTDGGIATNGSTPAGSVSPPAHPTKDPLWLLGKEEAVRLIRVYEEELSGRIKMGIMYPFLDIEKTIRHSTVLYSFIGAATRSGLARVDHPGADGLGDDDTNILKMILATALMAEGSGRSSVGARLFETVREFIERRFWSPRVDMKGLVLLVLTGMYHFHQDEEPLAWRIIGFAARMCLNLGLHRRETVLRNFEGEGQSHAVKLFWSIYVLDRRWSFGTGMPFALQDSDVDPTLPEPDSSTPYLKAMVAYSRIGSKVWKSVAGFGNVTEDINTDDIGYLDYQILQWQKTIPDELQLLHPENNVEGNESHSMRRLRVLLYLSANQMRILIYRPILHSTARIMENLSIAQTVLGLAKNSIRVLTTLNQTTNIYRSQQVSFNYFLVSALAVLFLAVSHTPAQFSSLCRDEFYMALDLVKGFSTKSHASRRLWRTIRGLKEVGPKLGLGNHNRSNTLNGDDAHSSAAVAMAGLATGHPVDAPTEMAMFHAASAATGTETYSENGPSGPQMSFELTNLFEALGGYGNVASSDGGEYSSSGSVQGQGGGGVHVGNDSIQALFGSGEELNRIMRDLF</sequence>
<evidence type="ECO:0000256" key="3">
    <source>
        <dbReference type="ARBA" id="ARBA00023242"/>
    </source>
</evidence>
<dbReference type="AlphaFoldDB" id="A0A9P8LIH8"/>
<dbReference type="PANTHER" id="PTHR47424">
    <property type="entry name" value="REGULATORY PROTEIN GAL4"/>
    <property type="match status" value="1"/>
</dbReference>
<keyword evidence="7" id="KW-1185">Reference proteome</keyword>
<dbReference type="GO" id="GO:0000981">
    <property type="term" value="F:DNA-binding transcription factor activity, RNA polymerase II-specific"/>
    <property type="evidence" value="ECO:0007669"/>
    <property type="project" value="TreeGrafter"/>
</dbReference>
<reference evidence="6" key="1">
    <citation type="submission" date="2021-03" db="EMBL/GenBank/DDBJ databases">
        <title>Comparative genomics and phylogenomic investigation of the class Geoglossomycetes provide insights into ecological specialization and systematics.</title>
        <authorList>
            <person name="Melie T."/>
            <person name="Pirro S."/>
            <person name="Miller A.N."/>
            <person name="Quandt A."/>
        </authorList>
    </citation>
    <scope>NUCLEOTIDE SEQUENCE</scope>
    <source>
        <strain evidence="6">CAQ_001_2017</strain>
    </source>
</reference>
<dbReference type="SMART" id="SM00906">
    <property type="entry name" value="Fungal_trans"/>
    <property type="match status" value="1"/>
</dbReference>
<feature type="region of interest" description="Disordered" evidence="4">
    <location>
        <begin position="33"/>
        <end position="68"/>
    </location>
</feature>
<organism evidence="6 7">
    <name type="scientific">Trichoglossum hirsutum</name>
    <dbReference type="NCBI Taxonomy" id="265104"/>
    <lineage>
        <taxon>Eukaryota</taxon>
        <taxon>Fungi</taxon>
        <taxon>Dikarya</taxon>
        <taxon>Ascomycota</taxon>
        <taxon>Pezizomycotina</taxon>
        <taxon>Geoglossomycetes</taxon>
        <taxon>Geoglossales</taxon>
        <taxon>Geoglossaceae</taxon>
        <taxon>Trichoglossum</taxon>
    </lineage>
</organism>
<evidence type="ECO:0000256" key="1">
    <source>
        <dbReference type="ARBA" id="ARBA00023015"/>
    </source>
</evidence>
<dbReference type="GO" id="GO:0006351">
    <property type="term" value="P:DNA-templated transcription"/>
    <property type="evidence" value="ECO:0007669"/>
    <property type="project" value="InterPro"/>
</dbReference>
<evidence type="ECO:0000313" key="6">
    <source>
        <dbReference type="EMBL" id="KAH0565928.1"/>
    </source>
</evidence>
<dbReference type="PANTHER" id="PTHR47424:SF5">
    <property type="entry name" value="ZN(II)2CYS6 TRANSCRIPTION FACTOR (EUROFUNG)"/>
    <property type="match status" value="1"/>
</dbReference>
<name>A0A9P8LIH8_9PEZI</name>
<evidence type="ECO:0000256" key="4">
    <source>
        <dbReference type="SAM" id="MobiDB-lite"/>
    </source>
</evidence>
<dbReference type="InterPro" id="IPR051127">
    <property type="entry name" value="Fungal_SecMet_Regulators"/>
</dbReference>
<dbReference type="Proteomes" id="UP000750711">
    <property type="component" value="Unassembled WGS sequence"/>
</dbReference>
<evidence type="ECO:0000313" key="7">
    <source>
        <dbReference type="Proteomes" id="UP000750711"/>
    </source>
</evidence>
<evidence type="ECO:0000256" key="2">
    <source>
        <dbReference type="ARBA" id="ARBA00023163"/>
    </source>
</evidence>
<keyword evidence="2" id="KW-0804">Transcription</keyword>
<feature type="compositionally biased region" description="Polar residues" evidence="4">
    <location>
        <begin position="44"/>
        <end position="60"/>
    </location>
</feature>
<proteinExistence type="predicted"/>
<feature type="region of interest" description="Disordered" evidence="4">
    <location>
        <begin position="87"/>
        <end position="119"/>
    </location>
</feature>
<dbReference type="GO" id="GO:0000435">
    <property type="term" value="P:positive regulation of transcription from RNA polymerase II promoter by galactose"/>
    <property type="evidence" value="ECO:0007669"/>
    <property type="project" value="TreeGrafter"/>
</dbReference>